<accession>A0A8S1WF85</accession>
<proteinExistence type="predicted"/>
<name>A0A8S1WF85_9CILI</name>
<reference evidence="1" key="1">
    <citation type="submission" date="2021-01" db="EMBL/GenBank/DDBJ databases">
        <authorList>
            <consortium name="Genoscope - CEA"/>
            <person name="William W."/>
        </authorList>
    </citation>
    <scope>NUCLEOTIDE SEQUENCE</scope>
</reference>
<dbReference type="AlphaFoldDB" id="A0A8S1WF85"/>
<protein>
    <submittedName>
        <fullName evidence="1">Uncharacterized protein</fullName>
    </submittedName>
</protein>
<organism evidence="1 2">
    <name type="scientific">Paramecium pentaurelia</name>
    <dbReference type="NCBI Taxonomy" id="43138"/>
    <lineage>
        <taxon>Eukaryota</taxon>
        <taxon>Sar</taxon>
        <taxon>Alveolata</taxon>
        <taxon>Ciliophora</taxon>
        <taxon>Intramacronucleata</taxon>
        <taxon>Oligohymenophorea</taxon>
        <taxon>Peniculida</taxon>
        <taxon>Parameciidae</taxon>
        <taxon>Paramecium</taxon>
    </lineage>
</organism>
<evidence type="ECO:0000313" key="2">
    <source>
        <dbReference type="Proteomes" id="UP000689195"/>
    </source>
</evidence>
<comment type="caution">
    <text evidence="1">The sequence shown here is derived from an EMBL/GenBank/DDBJ whole genome shotgun (WGS) entry which is preliminary data.</text>
</comment>
<dbReference type="EMBL" id="CAJJDO010000089">
    <property type="protein sequence ID" value="CAD8187325.1"/>
    <property type="molecule type" value="Genomic_DNA"/>
</dbReference>
<sequence>MLQSITSYLNNATHLNQAQIFVVCEFKRNIIKRKEHSLDCSKCRDKSYSIVEIKKFIQEEPSLEQSRIRFIDLGIQIKIDQQYNYFRHINPRKKKTILQILDAYIDNLAQEETKLLQDALSIYFDNTYQGKEMENLICGEKDQPEPLLCHIYSFMIFDRLSSHYARYEYLDQFKIIEYFNQRDKVFINLYIYKQNLSKNQQSQECVHFPSNLTKFID</sequence>
<evidence type="ECO:0000313" key="1">
    <source>
        <dbReference type="EMBL" id="CAD8187325.1"/>
    </source>
</evidence>
<keyword evidence="2" id="KW-1185">Reference proteome</keyword>
<gene>
    <name evidence="1" type="ORF">PPENT_87.1.T0890015</name>
</gene>
<dbReference type="Proteomes" id="UP000689195">
    <property type="component" value="Unassembled WGS sequence"/>
</dbReference>